<dbReference type="EMBL" id="WNYA01000007">
    <property type="protein sequence ID" value="KAG8560647.1"/>
    <property type="molecule type" value="Genomic_DNA"/>
</dbReference>
<reference evidence="2" key="1">
    <citation type="thesis" date="2020" institute="ProQuest LLC" country="789 East Eisenhower Parkway, Ann Arbor, MI, USA">
        <title>Comparative Genomics and Chromosome Evolution.</title>
        <authorList>
            <person name="Mudd A.B."/>
        </authorList>
    </citation>
    <scope>NUCLEOTIDE SEQUENCE</scope>
    <source>
        <strain evidence="2">237g6f4</strain>
        <tissue evidence="2">Blood</tissue>
    </source>
</reference>
<accession>A0AAV7AHH7</accession>
<proteinExistence type="predicted"/>
<gene>
    <name evidence="2" type="ORF">GDO81_015062</name>
</gene>
<organism evidence="2 3">
    <name type="scientific">Engystomops pustulosus</name>
    <name type="common">Tungara frog</name>
    <name type="synonym">Physalaemus pustulosus</name>
    <dbReference type="NCBI Taxonomy" id="76066"/>
    <lineage>
        <taxon>Eukaryota</taxon>
        <taxon>Metazoa</taxon>
        <taxon>Chordata</taxon>
        <taxon>Craniata</taxon>
        <taxon>Vertebrata</taxon>
        <taxon>Euteleostomi</taxon>
        <taxon>Amphibia</taxon>
        <taxon>Batrachia</taxon>
        <taxon>Anura</taxon>
        <taxon>Neobatrachia</taxon>
        <taxon>Hyloidea</taxon>
        <taxon>Leptodactylidae</taxon>
        <taxon>Leiuperinae</taxon>
        <taxon>Engystomops</taxon>
    </lineage>
</organism>
<dbReference type="Proteomes" id="UP000824782">
    <property type="component" value="Unassembled WGS sequence"/>
</dbReference>
<feature type="region of interest" description="Disordered" evidence="1">
    <location>
        <begin position="52"/>
        <end position="72"/>
    </location>
</feature>
<comment type="caution">
    <text evidence="2">The sequence shown here is derived from an EMBL/GenBank/DDBJ whole genome shotgun (WGS) entry which is preliminary data.</text>
</comment>
<name>A0AAV7AHH7_ENGPU</name>
<protein>
    <recommendedName>
        <fullName evidence="4">Growth hormone receptor</fullName>
    </recommendedName>
</protein>
<evidence type="ECO:0000313" key="2">
    <source>
        <dbReference type="EMBL" id="KAG8560647.1"/>
    </source>
</evidence>
<dbReference type="AlphaFoldDB" id="A0AAV7AHH7"/>
<keyword evidence="3" id="KW-1185">Reference proteome</keyword>
<evidence type="ECO:0000313" key="3">
    <source>
        <dbReference type="Proteomes" id="UP000824782"/>
    </source>
</evidence>
<evidence type="ECO:0000256" key="1">
    <source>
        <dbReference type="SAM" id="MobiDB-lite"/>
    </source>
</evidence>
<evidence type="ECO:0008006" key="4">
    <source>
        <dbReference type="Google" id="ProtNLM"/>
    </source>
</evidence>
<sequence>MDHWNWLRIAMDTETLPARSAVLRNSQLILCKTEELKCKWLFQTPIDKGYTHSASTNLLSDNRGPQLRVPAM</sequence>